<keyword evidence="8" id="KW-0378">Hydrolase</keyword>
<feature type="chain" id="PRO_5037233258" description="serine-type D-Ala-D-Ala carboxypeptidase" evidence="16">
    <location>
        <begin position="24"/>
        <end position="389"/>
    </location>
</feature>
<organism evidence="18 19">
    <name type="scientific">Devosia oryzisoli</name>
    <dbReference type="NCBI Taxonomy" id="2774138"/>
    <lineage>
        <taxon>Bacteria</taxon>
        <taxon>Pseudomonadati</taxon>
        <taxon>Pseudomonadota</taxon>
        <taxon>Alphaproteobacteria</taxon>
        <taxon>Hyphomicrobiales</taxon>
        <taxon>Devosiaceae</taxon>
        <taxon>Devosia</taxon>
    </lineage>
</organism>
<dbReference type="Proteomes" id="UP000654108">
    <property type="component" value="Unassembled WGS sequence"/>
</dbReference>
<evidence type="ECO:0000256" key="1">
    <source>
        <dbReference type="ARBA" id="ARBA00003217"/>
    </source>
</evidence>
<keyword evidence="6" id="KW-0645">Protease</keyword>
<dbReference type="Gene3D" id="3.40.710.10">
    <property type="entry name" value="DD-peptidase/beta-lactamase superfamily"/>
    <property type="match status" value="1"/>
</dbReference>
<evidence type="ECO:0000256" key="16">
    <source>
        <dbReference type="SAM" id="SignalP"/>
    </source>
</evidence>
<dbReference type="PRINTS" id="PR00725">
    <property type="entry name" value="DADACBPTASE1"/>
</dbReference>
<comment type="function">
    <text evidence="1">Removes C-terminal D-alanyl residues from sugar-peptide cell wall precursors.</text>
</comment>
<dbReference type="InterPro" id="IPR001967">
    <property type="entry name" value="Peptidase_S11_N"/>
</dbReference>
<evidence type="ECO:0000313" key="18">
    <source>
        <dbReference type="EMBL" id="MBD8064634.1"/>
    </source>
</evidence>
<evidence type="ECO:0000256" key="15">
    <source>
        <dbReference type="RuleBase" id="RU004016"/>
    </source>
</evidence>
<keyword evidence="10" id="KW-0573">Peptidoglycan synthesis</keyword>
<dbReference type="PANTHER" id="PTHR21581">
    <property type="entry name" value="D-ALANYL-D-ALANINE CARBOXYPEPTIDASE"/>
    <property type="match status" value="1"/>
</dbReference>
<comment type="caution">
    <text evidence="18">The sequence shown here is derived from an EMBL/GenBank/DDBJ whole genome shotgun (WGS) entry which is preliminary data.</text>
</comment>
<keyword evidence="5 18" id="KW-0121">Carboxypeptidase</keyword>
<dbReference type="GO" id="GO:0009002">
    <property type="term" value="F:serine-type D-Ala-D-Ala carboxypeptidase activity"/>
    <property type="evidence" value="ECO:0007669"/>
    <property type="project" value="UniProtKB-EC"/>
</dbReference>
<sequence>MPAPCKDWSVKLLYVIAALFAFAAPATAQADFDTQAKFAVLMDYESGTVIFQKDADVELEPASMAKLMTLAVVFNEIRAGRVSLKDEFFVSEHAWRTGGASSGGSTMFAELNSKIPVEDLIRSVIIQSGNDAAIVLAEGIAGSEGSFAAMMNELAKQIGLTNSHFTNPTGLPDPDMHSSARDLANLARYLISEFPEYYHYFSESSMEWNGIKQANRNSLVEMGIGVDGLKTGHTEEAGYGSVTSTAQGDRRLIAVVHGLGSMRERTEEGRKLLTWGARAFERFTPYADGAVVAYADVYGGENSSVGLVGKGEIALYLPRGSRDCLSATVDYQSPLIPPVMAGDEVGKLNVFCKDQLVQSAPLYAASTVRQGDLVRRATDALKQLALGWL</sequence>
<evidence type="ECO:0000256" key="13">
    <source>
        <dbReference type="PIRSR" id="PIRSR618044-1"/>
    </source>
</evidence>
<dbReference type="Pfam" id="PF00768">
    <property type="entry name" value="Peptidase_S11"/>
    <property type="match status" value="1"/>
</dbReference>
<proteinExistence type="inferred from homology"/>
<feature type="binding site" evidence="14">
    <location>
        <position position="230"/>
    </location>
    <ligand>
        <name>substrate</name>
    </ligand>
</feature>
<dbReference type="GO" id="GO:0071555">
    <property type="term" value="P:cell wall organization"/>
    <property type="evidence" value="ECO:0007669"/>
    <property type="project" value="UniProtKB-KW"/>
</dbReference>
<feature type="active site" description="Proton acceptor" evidence="13">
    <location>
        <position position="66"/>
    </location>
</feature>
<dbReference type="AlphaFoldDB" id="A0A927FT23"/>
<feature type="signal peptide" evidence="16">
    <location>
        <begin position="1"/>
        <end position="23"/>
    </location>
</feature>
<dbReference type="PANTHER" id="PTHR21581:SF6">
    <property type="entry name" value="TRAFFICKING PROTEIN PARTICLE COMPLEX SUBUNIT 12"/>
    <property type="match status" value="1"/>
</dbReference>
<evidence type="ECO:0000256" key="3">
    <source>
        <dbReference type="ARBA" id="ARBA00007164"/>
    </source>
</evidence>
<dbReference type="SUPFAM" id="SSF69189">
    <property type="entry name" value="Penicillin-binding protein associated domain"/>
    <property type="match status" value="1"/>
</dbReference>
<evidence type="ECO:0000256" key="9">
    <source>
        <dbReference type="ARBA" id="ARBA00022960"/>
    </source>
</evidence>
<dbReference type="SUPFAM" id="SSF56601">
    <property type="entry name" value="beta-lactamase/transpeptidase-like"/>
    <property type="match status" value="1"/>
</dbReference>
<evidence type="ECO:0000256" key="11">
    <source>
        <dbReference type="ARBA" id="ARBA00023316"/>
    </source>
</evidence>
<evidence type="ECO:0000256" key="5">
    <source>
        <dbReference type="ARBA" id="ARBA00022645"/>
    </source>
</evidence>
<evidence type="ECO:0000256" key="10">
    <source>
        <dbReference type="ARBA" id="ARBA00022984"/>
    </source>
</evidence>
<comment type="pathway">
    <text evidence="2">Cell wall biogenesis; peptidoglycan biosynthesis.</text>
</comment>
<comment type="similarity">
    <text evidence="3 15">Belongs to the peptidase S11 family.</text>
</comment>
<evidence type="ECO:0000256" key="6">
    <source>
        <dbReference type="ARBA" id="ARBA00022670"/>
    </source>
</evidence>
<keyword evidence="19" id="KW-1185">Reference proteome</keyword>
<evidence type="ECO:0000256" key="2">
    <source>
        <dbReference type="ARBA" id="ARBA00004752"/>
    </source>
</evidence>
<feature type="active site" description="Acyl-ester intermediate" evidence="13">
    <location>
        <position position="63"/>
    </location>
</feature>
<dbReference type="GO" id="GO:0006508">
    <property type="term" value="P:proteolysis"/>
    <property type="evidence" value="ECO:0007669"/>
    <property type="project" value="UniProtKB-KW"/>
</dbReference>
<dbReference type="EC" id="3.4.16.4" evidence="4"/>
<keyword evidence="9" id="KW-0133">Cell shape</keyword>
<evidence type="ECO:0000313" key="19">
    <source>
        <dbReference type="Proteomes" id="UP000654108"/>
    </source>
</evidence>
<dbReference type="SMART" id="SM00936">
    <property type="entry name" value="PBP5_C"/>
    <property type="match status" value="1"/>
</dbReference>
<evidence type="ECO:0000256" key="12">
    <source>
        <dbReference type="ARBA" id="ARBA00034000"/>
    </source>
</evidence>
<keyword evidence="11" id="KW-0961">Cell wall biogenesis/degradation</keyword>
<dbReference type="InterPro" id="IPR012907">
    <property type="entry name" value="Peptidase_S11_C"/>
</dbReference>
<dbReference type="InterPro" id="IPR012338">
    <property type="entry name" value="Beta-lactam/transpept-like"/>
</dbReference>
<dbReference type="Pfam" id="PF07943">
    <property type="entry name" value="PBP5_C"/>
    <property type="match status" value="1"/>
</dbReference>
<accession>A0A927FT23</accession>
<dbReference type="GO" id="GO:0009252">
    <property type="term" value="P:peptidoglycan biosynthetic process"/>
    <property type="evidence" value="ECO:0007669"/>
    <property type="project" value="UniProtKB-KW"/>
</dbReference>
<feature type="active site" evidence="13">
    <location>
        <position position="128"/>
    </location>
</feature>
<dbReference type="InterPro" id="IPR037167">
    <property type="entry name" value="Peptidase_S11_C_sf"/>
</dbReference>
<feature type="domain" description="Peptidase S11 D-Ala-D-Ala carboxypeptidase A C-terminal" evidence="17">
    <location>
        <begin position="280"/>
        <end position="370"/>
    </location>
</feature>
<dbReference type="Gene3D" id="2.60.410.10">
    <property type="entry name" value="D-Ala-D-Ala carboxypeptidase, C-terminal domain"/>
    <property type="match status" value="1"/>
</dbReference>
<dbReference type="EMBL" id="JACYFU010000001">
    <property type="protein sequence ID" value="MBD8064634.1"/>
    <property type="molecule type" value="Genomic_DNA"/>
</dbReference>
<evidence type="ECO:0000256" key="7">
    <source>
        <dbReference type="ARBA" id="ARBA00022729"/>
    </source>
</evidence>
<protein>
    <recommendedName>
        <fullName evidence="4">serine-type D-Ala-D-Ala carboxypeptidase</fullName>
        <ecNumber evidence="4">3.4.16.4</ecNumber>
    </recommendedName>
</protein>
<gene>
    <name evidence="18" type="ORF">IC608_04000</name>
</gene>
<evidence type="ECO:0000256" key="4">
    <source>
        <dbReference type="ARBA" id="ARBA00012448"/>
    </source>
</evidence>
<comment type="catalytic activity">
    <reaction evidence="12">
        <text>Preferential cleavage: (Ac)2-L-Lys-D-Ala-|-D-Ala. Also transpeptidation of peptidyl-alanyl moieties that are N-acyl substituents of D-alanine.</text>
        <dbReference type="EC" id="3.4.16.4"/>
    </reaction>
</comment>
<evidence type="ECO:0000259" key="17">
    <source>
        <dbReference type="SMART" id="SM00936"/>
    </source>
</evidence>
<keyword evidence="7 16" id="KW-0732">Signal</keyword>
<evidence type="ECO:0000256" key="14">
    <source>
        <dbReference type="PIRSR" id="PIRSR618044-2"/>
    </source>
</evidence>
<reference evidence="18" key="1">
    <citation type="submission" date="2020-09" db="EMBL/GenBank/DDBJ databases">
        <title>Genome seq and assembly of Devosia sp.</title>
        <authorList>
            <person name="Chhetri G."/>
        </authorList>
    </citation>
    <scope>NUCLEOTIDE SEQUENCE</scope>
    <source>
        <strain evidence="18">PTR5</strain>
    </source>
</reference>
<name>A0A927FT23_9HYPH</name>
<dbReference type="InterPro" id="IPR015956">
    <property type="entry name" value="Peniciliin-bd_prot_C_sf"/>
</dbReference>
<evidence type="ECO:0000256" key="8">
    <source>
        <dbReference type="ARBA" id="ARBA00022801"/>
    </source>
</evidence>
<dbReference type="InterPro" id="IPR018044">
    <property type="entry name" value="Peptidase_S11"/>
</dbReference>
<dbReference type="GO" id="GO:0008360">
    <property type="term" value="P:regulation of cell shape"/>
    <property type="evidence" value="ECO:0007669"/>
    <property type="project" value="UniProtKB-KW"/>
</dbReference>